<keyword evidence="4" id="KW-1185">Reference proteome</keyword>
<evidence type="ECO:0000313" key="3">
    <source>
        <dbReference type="EMBL" id="VDI46482.1"/>
    </source>
</evidence>
<feature type="domain" description="ERAP1-like C-terminal" evidence="2">
    <location>
        <begin position="3"/>
        <end position="83"/>
    </location>
</feature>
<dbReference type="PANTHER" id="PTHR11533">
    <property type="entry name" value="PROTEASE M1 ZINC METALLOPROTEASE"/>
    <property type="match status" value="1"/>
</dbReference>
<reference evidence="3" key="1">
    <citation type="submission" date="2018-11" db="EMBL/GenBank/DDBJ databases">
        <authorList>
            <person name="Alioto T."/>
            <person name="Alioto T."/>
        </authorList>
    </citation>
    <scope>NUCLEOTIDE SEQUENCE</scope>
</reference>
<gene>
    <name evidence="3" type="ORF">MGAL_10B026485</name>
</gene>
<dbReference type="Pfam" id="PF11838">
    <property type="entry name" value="ERAP1_C"/>
    <property type="match status" value="2"/>
</dbReference>
<dbReference type="GO" id="GO:0016020">
    <property type="term" value="C:membrane"/>
    <property type="evidence" value="ECO:0007669"/>
    <property type="project" value="TreeGrafter"/>
</dbReference>
<evidence type="ECO:0000256" key="1">
    <source>
        <dbReference type="ARBA" id="ARBA00010136"/>
    </source>
</evidence>
<comment type="caution">
    <text evidence="3">The sequence shown here is derived from an EMBL/GenBank/DDBJ whole genome shotgun (WGS) entry which is preliminary data.</text>
</comment>
<proteinExistence type="inferred from homology"/>
<accession>A0A8B6F8T6</accession>
<dbReference type="GO" id="GO:0043171">
    <property type="term" value="P:peptide catabolic process"/>
    <property type="evidence" value="ECO:0007669"/>
    <property type="project" value="TreeGrafter"/>
</dbReference>
<dbReference type="GO" id="GO:0005615">
    <property type="term" value="C:extracellular space"/>
    <property type="evidence" value="ECO:0007669"/>
    <property type="project" value="TreeGrafter"/>
</dbReference>
<dbReference type="GO" id="GO:0008270">
    <property type="term" value="F:zinc ion binding"/>
    <property type="evidence" value="ECO:0007669"/>
    <property type="project" value="TreeGrafter"/>
</dbReference>
<dbReference type="Gene3D" id="1.25.50.20">
    <property type="match status" value="2"/>
</dbReference>
<dbReference type="GO" id="GO:0070006">
    <property type="term" value="F:metalloaminopeptidase activity"/>
    <property type="evidence" value="ECO:0007669"/>
    <property type="project" value="TreeGrafter"/>
</dbReference>
<dbReference type="PANTHER" id="PTHR11533:SF294">
    <property type="entry name" value="THYROTROPIN-RELEASING HORMONE-DEGRADING ECTOENZYME"/>
    <property type="match status" value="1"/>
</dbReference>
<organism evidence="3 4">
    <name type="scientific">Mytilus galloprovincialis</name>
    <name type="common">Mediterranean mussel</name>
    <dbReference type="NCBI Taxonomy" id="29158"/>
    <lineage>
        <taxon>Eukaryota</taxon>
        <taxon>Metazoa</taxon>
        <taxon>Spiralia</taxon>
        <taxon>Lophotrochozoa</taxon>
        <taxon>Mollusca</taxon>
        <taxon>Bivalvia</taxon>
        <taxon>Autobranchia</taxon>
        <taxon>Pteriomorphia</taxon>
        <taxon>Mytilida</taxon>
        <taxon>Mytiloidea</taxon>
        <taxon>Mytilidae</taxon>
        <taxon>Mytilinae</taxon>
        <taxon>Mytilus</taxon>
    </lineage>
</organism>
<sequence length="222" mass="25691">MQVIHVVNRAALIGDAWAFNKAGILDIKTALHTLDYLNSETEYIPWGAVVKELAYLDRMLVSTPVCGNFERFMIDKVKKTFREHQLNISIDQSVQKIYLDYSIGRGDTTIRSQDARFAILAVASNPLGLQMTWRFVRSNWKYIVEDSRLDSYAQNQIVFGISRLLYTDYNLSEVKQWETGHLELADSLPGFEQGIETIKNNKAWVDHDYPVMENWHKANYHN</sequence>
<dbReference type="InterPro" id="IPR050344">
    <property type="entry name" value="Peptidase_M1_aminopeptidases"/>
</dbReference>
<dbReference type="GO" id="GO:0005737">
    <property type="term" value="C:cytoplasm"/>
    <property type="evidence" value="ECO:0007669"/>
    <property type="project" value="TreeGrafter"/>
</dbReference>
<dbReference type="InterPro" id="IPR024571">
    <property type="entry name" value="ERAP1-like_C_dom"/>
</dbReference>
<protein>
    <recommendedName>
        <fullName evidence="2">ERAP1-like C-terminal domain-containing protein</fullName>
    </recommendedName>
</protein>
<evidence type="ECO:0000259" key="2">
    <source>
        <dbReference type="Pfam" id="PF11838"/>
    </source>
</evidence>
<dbReference type="GO" id="GO:0006508">
    <property type="term" value="P:proteolysis"/>
    <property type="evidence" value="ECO:0007669"/>
    <property type="project" value="TreeGrafter"/>
</dbReference>
<comment type="similarity">
    <text evidence="1">Belongs to the peptidase M1 family.</text>
</comment>
<name>A0A8B6F8T6_MYTGA</name>
<dbReference type="Proteomes" id="UP000596742">
    <property type="component" value="Unassembled WGS sequence"/>
</dbReference>
<dbReference type="AlphaFoldDB" id="A0A8B6F8T6"/>
<dbReference type="GO" id="GO:0042277">
    <property type="term" value="F:peptide binding"/>
    <property type="evidence" value="ECO:0007669"/>
    <property type="project" value="TreeGrafter"/>
</dbReference>
<evidence type="ECO:0000313" key="4">
    <source>
        <dbReference type="Proteomes" id="UP000596742"/>
    </source>
</evidence>
<dbReference type="OrthoDB" id="510539at2759"/>
<feature type="domain" description="ERAP1-like C-terminal" evidence="2">
    <location>
        <begin position="94"/>
        <end position="199"/>
    </location>
</feature>
<dbReference type="EMBL" id="UYJE01006497">
    <property type="protein sequence ID" value="VDI46482.1"/>
    <property type="molecule type" value="Genomic_DNA"/>
</dbReference>